<name>A0A6N2BBH0_SOLCI</name>
<gene>
    <name evidence="1" type="ORF">EJD97_013313</name>
</gene>
<dbReference type="AlphaFoldDB" id="A0A6N2BBH0"/>
<evidence type="ECO:0000313" key="1">
    <source>
        <dbReference type="EMBL" id="TMW92235.1"/>
    </source>
</evidence>
<protein>
    <recommendedName>
        <fullName evidence="2">FBD domain-containing protein</fullName>
    </recommendedName>
</protein>
<accession>A0A6N2BBH0</accession>
<reference evidence="1" key="1">
    <citation type="submission" date="2019-05" db="EMBL/GenBank/DDBJ databases">
        <title>The de novo reference genome and transcriptome assemblies of the wild tomato species Solanum chilense.</title>
        <authorList>
            <person name="Stam R."/>
            <person name="Nosenko T."/>
            <person name="Hoerger A.C."/>
            <person name="Stephan W."/>
            <person name="Seidel M.A."/>
            <person name="Kuhn J.M.M."/>
            <person name="Haberer G."/>
            <person name="Tellier A."/>
        </authorList>
    </citation>
    <scope>NUCLEOTIDE SEQUENCE</scope>
    <source>
        <tissue evidence="1">Mature leaves</tissue>
    </source>
</reference>
<organism evidence="1">
    <name type="scientific">Solanum chilense</name>
    <name type="common">Tomato</name>
    <name type="synonym">Lycopersicon chilense</name>
    <dbReference type="NCBI Taxonomy" id="4083"/>
    <lineage>
        <taxon>Eukaryota</taxon>
        <taxon>Viridiplantae</taxon>
        <taxon>Streptophyta</taxon>
        <taxon>Embryophyta</taxon>
        <taxon>Tracheophyta</taxon>
        <taxon>Spermatophyta</taxon>
        <taxon>Magnoliopsida</taxon>
        <taxon>eudicotyledons</taxon>
        <taxon>Gunneridae</taxon>
        <taxon>Pentapetalae</taxon>
        <taxon>asterids</taxon>
        <taxon>lamiids</taxon>
        <taxon>Solanales</taxon>
        <taxon>Solanaceae</taxon>
        <taxon>Solanoideae</taxon>
        <taxon>Solaneae</taxon>
        <taxon>Solanum</taxon>
        <taxon>Solanum subgen. Lycopersicon</taxon>
    </lineage>
</organism>
<dbReference type="EMBL" id="RXGB01003409">
    <property type="protein sequence ID" value="TMW92235.1"/>
    <property type="molecule type" value="Genomic_DNA"/>
</dbReference>
<proteinExistence type="predicted"/>
<evidence type="ECO:0008006" key="2">
    <source>
        <dbReference type="Google" id="ProtNLM"/>
    </source>
</evidence>
<sequence length="151" mass="17763">MEVEDLEFAKTFESCSAFEHLRFDFSNFKFYAAEGHELPTRLPFDRNNIKRFNLPHIMLIESYNISYTFCLIKRFPYLEYLKIQLYSEDEEDDHILECVELQCFSNVTFNHIREVKLKCSGGTTPEMQLIKLLLSKPPMLGFPKMELTSGA</sequence>
<comment type="caution">
    <text evidence="1">The sequence shown here is derived from an EMBL/GenBank/DDBJ whole genome shotgun (WGS) entry which is preliminary data.</text>
</comment>